<dbReference type="PANTHER" id="PTHR43591">
    <property type="entry name" value="METHYLTRANSFERASE"/>
    <property type="match status" value="1"/>
</dbReference>
<evidence type="ECO:0000259" key="2">
    <source>
        <dbReference type="Pfam" id="PF08241"/>
    </source>
</evidence>
<evidence type="ECO:0000256" key="1">
    <source>
        <dbReference type="SAM" id="MobiDB-lite"/>
    </source>
</evidence>
<dbReference type="InterPro" id="IPR013216">
    <property type="entry name" value="Methyltransf_11"/>
</dbReference>
<comment type="caution">
    <text evidence="3">The sequence shown here is derived from an EMBL/GenBank/DDBJ whole genome shotgun (WGS) entry which is preliminary data.</text>
</comment>
<evidence type="ECO:0000313" key="4">
    <source>
        <dbReference type="Proteomes" id="UP000657918"/>
    </source>
</evidence>
<organism evidence="3 4">
    <name type="scientific">Salix dunnii</name>
    <dbReference type="NCBI Taxonomy" id="1413687"/>
    <lineage>
        <taxon>Eukaryota</taxon>
        <taxon>Viridiplantae</taxon>
        <taxon>Streptophyta</taxon>
        <taxon>Embryophyta</taxon>
        <taxon>Tracheophyta</taxon>
        <taxon>Spermatophyta</taxon>
        <taxon>Magnoliopsida</taxon>
        <taxon>eudicotyledons</taxon>
        <taxon>Gunneridae</taxon>
        <taxon>Pentapetalae</taxon>
        <taxon>rosids</taxon>
        <taxon>fabids</taxon>
        <taxon>Malpighiales</taxon>
        <taxon>Salicaceae</taxon>
        <taxon>Saliceae</taxon>
        <taxon>Salix</taxon>
    </lineage>
</organism>
<dbReference type="InterPro" id="IPR029063">
    <property type="entry name" value="SAM-dependent_MTases_sf"/>
</dbReference>
<accession>A0A835N6P9</accession>
<evidence type="ECO:0000313" key="3">
    <source>
        <dbReference type="EMBL" id="KAF9687307.1"/>
    </source>
</evidence>
<sequence length="413" mass="45700">MASSILSNLSSSFRPSQLSNSSRGLFTQYCAPAFKRTSFAAKIRASSTAFAETRATDPVVIEKDVSSSKNILACPVCYDPFTLIGANVLSVDSARGSSLQCSTCKKTYSGKETHLELTVASGAKEYDDAMPMATELFRTPIISFLYERGWRQNFVWGGFPGAEEEFEMMKDYLKPVLGGNILDASCGSGLFSRLFAKSGLFSLVTALDYSENMLQQCYEFIKQEENFPKENLILVRADIARLPFVSCSLDAVHAGAAIHCWPSPSSAISNHGFDCHVKTRLEWKAMSLIAQRNQAVVKLKLPRFDACITARLLYFCQNFCYLLPNFLSAGLVAEVSRVLRPGGVFVATTYILDGPFSFIPFLKPISQRFTQVSGSNVFLSERELEDICRACGLLNFTCTRNSRFIMFSATKPI</sequence>
<name>A0A835N6P9_9ROSI</name>
<dbReference type="PANTHER" id="PTHR43591:SF46">
    <property type="entry name" value="OS08G0411200 PROTEIN"/>
    <property type="match status" value="1"/>
</dbReference>
<gene>
    <name evidence="3" type="ORF">SADUNF_Sadunf02G0079900</name>
</gene>
<dbReference type="Pfam" id="PF08241">
    <property type="entry name" value="Methyltransf_11"/>
    <property type="match status" value="1"/>
</dbReference>
<dbReference type="OrthoDB" id="10017101at2759"/>
<proteinExistence type="predicted"/>
<feature type="domain" description="Methyltransferase type 11" evidence="2">
    <location>
        <begin position="182"/>
        <end position="269"/>
    </location>
</feature>
<dbReference type="CDD" id="cd02440">
    <property type="entry name" value="AdoMet_MTases"/>
    <property type="match status" value="1"/>
</dbReference>
<dbReference type="AlphaFoldDB" id="A0A835N6P9"/>
<keyword evidence="4" id="KW-1185">Reference proteome</keyword>
<dbReference type="GO" id="GO:0008757">
    <property type="term" value="F:S-adenosylmethionine-dependent methyltransferase activity"/>
    <property type="evidence" value="ECO:0007669"/>
    <property type="project" value="InterPro"/>
</dbReference>
<dbReference type="Gene3D" id="3.40.50.150">
    <property type="entry name" value="Vaccinia Virus protein VP39"/>
    <property type="match status" value="2"/>
</dbReference>
<dbReference type="SUPFAM" id="SSF53335">
    <property type="entry name" value="S-adenosyl-L-methionine-dependent methyltransferases"/>
    <property type="match status" value="1"/>
</dbReference>
<feature type="region of interest" description="Disordered" evidence="1">
    <location>
        <begin position="1"/>
        <end position="20"/>
    </location>
</feature>
<dbReference type="EMBL" id="JADGMS010000002">
    <property type="protein sequence ID" value="KAF9687307.1"/>
    <property type="molecule type" value="Genomic_DNA"/>
</dbReference>
<dbReference type="Proteomes" id="UP000657918">
    <property type="component" value="Unassembled WGS sequence"/>
</dbReference>
<reference evidence="3 4" key="1">
    <citation type="submission" date="2020-10" db="EMBL/GenBank/DDBJ databases">
        <title>Plant Genome Project.</title>
        <authorList>
            <person name="Zhang R.-G."/>
        </authorList>
    </citation>
    <scope>NUCLEOTIDE SEQUENCE [LARGE SCALE GENOMIC DNA]</scope>
    <source>
        <strain evidence="3">FAFU-HL-1</strain>
        <tissue evidence="3">Leaf</tissue>
    </source>
</reference>
<protein>
    <recommendedName>
        <fullName evidence="2">Methyltransferase type 11 domain-containing protein</fullName>
    </recommendedName>
</protein>